<comment type="caution">
    <text evidence="1">The sequence shown here is derived from an EMBL/GenBank/DDBJ whole genome shotgun (WGS) entry which is preliminary data.</text>
</comment>
<evidence type="ECO:0000313" key="2">
    <source>
        <dbReference type="Proteomes" id="UP000177947"/>
    </source>
</evidence>
<name>A0A1F5C7Y6_9BACT</name>
<gene>
    <name evidence="1" type="ORF">A2907_01550</name>
</gene>
<accession>A0A1F5C7Y6</accession>
<dbReference type="Proteomes" id="UP000177947">
    <property type="component" value="Unassembled WGS sequence"/>
</dbReference>
<reference evidence="1 2" key="1">
    <citation type="journal article" date="2016" name="Nat. Commun.">
        <title>Thousands of microbial genomes shed light on interconnected biogeochemical processes in an aquifer system.</title>
        <authorList>
            <person name="Anantharaman K."/>
            <person name="Brown C.T."/>
            <person name="Hug L.A."/>
            <person name="Sharon I."/>
            <person name="Castelle C.J."/>
            <person name="Probst A.J."/>
            <person name="Thomas B.C."/>
            <person name="Singh A."/>
            <person name="Wilkins M.J."/>
            <person name="Karaoz U."/>
            <person name="Brodie E.L."/>
            <person name="Williams K.H."/>
            <person name="Hubbard S.S."/>
            <person name="Banfield J.F."/>
        </authorList>
    </citation>
    <scope>NUCLEOTIDE SEQUENCE [LARGE SCALE GENOMIC DNA]</scope>
</reference>
<evidence type="ECO:0000313" key="1">
    <source>
        <dbReference type="EMBL" id="OGD38943.1"/>
    </source>
</evidence>
<sequence length="70" mass="8254">MCITNSYKKTDQLEKNIIYLLPNDIKKQNFYVDKSYVIILMEYDDNLTKQLQSLSPGKLEKGEGFNYIIK</sequence>
<organism evidence="1 2">
    <name type="scientific">Candidatus Azambacteria bacterium RIFCSPLOWO2_01_FULL_37_9</name>
    <dbReference type="NCBI Taxonomy" id="1797297"/>
    <lineage>
        <taxon>Bacteria</taxon>
        <taxon>Candidatus Azamiibacteriota</taxon>
    </lineage>
</organism>
<proteinExistence type="predicted"/>
<dbReference type="AlphaFoldDB" id="A0A1F5C7Y6"/>
<protein>
    <submittedName>
        <fullName evidence="1">Uncharacterized protein</fullName>
    </submittedName>
</protein>
<dbReference type="EMBL" id="MEYQ01000023">
    <property type="protein sequence ID" value="OGD38943.1"/>
    <property type="molecule type" value="Genomic_DNA"/>
</dbReference>